<evidence type="ECO:0000313" key="3">
    <source>
        <dbReference type="EMBL" id="TKA83923.1"/>
    </source>
</evidence>
<reference evidence="3 4" key="1">
    <citation type="submission" date="2017-03" db="EMBL/GenBank/DDBJ databases">
        <title>Genomes of endolithic fungi from Antarctica.</title>
        <authorList>
            <person name="Coleine C."/>
            <person name="Masonjones S."/>
            <person name="Stajich J.E."/>
        </authorList>
    </citation>
    <scope>NUCLEOTIDE SEQUENCE [LARGE SCALE GENOMIC DNA]</scope>
    <source>
        <strain evidence="3 4">CCFEE 5184</strain>
    </source>
</reference>
<feature type="compositionally biased region" description="Acidic residues" evidence="1">
    <location>
        <begin position="255"/>
        <end position="265"/>
    </location>
</feature>
<feature type="compositionally biased region" description="Basic and acidic residues" evidence="1">
    <location>
        <begin position="225"/>
        <end position="239"/>
    </location>
</feature>
<sequence length="500" mass="55582">MHAVAILMLSTNLAAGTGTPRPAYIPPVQHFAFLATLAVHPSFTTRTYDVEKQAAADDALRYLRQVIKLVGPRNGGLDQAFRFVEAKKPAASRNKRAQTRNTADLDPEGEGFNADSIRSPFATTDSLWYKADDFWSVVGWAFNCSVVYPHRWRRWKVWLEMMLDVLEVEMESRASVGTIADSMFARYLAPVGGRGRDIKRRLMRAILADGKQTSLAEFHEVWRDETKGPKKERDEDAVRQGKKRKLDLGNSEFGDYGDDSSDEDSTAASDRRSRPTTAKPSRQMLQDADSDGGATANNRDVENSNGVDSFGGTSSLQLRARLLALLVCLCSHSPATFLDTEDLFDIFTEFTRPLPLVVFQHFVCPPRPYLDADAQSSMLQMLFRPLLAGSGAPVYDENTLTQDVFEENFAPFAAGGSGASDNAKVSIMVEGLLRLLWRHGGLVGRHSLREAVEQGVKARRERVAWDGRRRAGVKALEEEQAGMVMEGSVQRMMSLLELVR</sequence>
<dbReference type="Proteomes" id="UP000309340">
    <property type="component" value="Unassembled WGS sequence"/>
</dbReference>
<evidence type="ECO:0000313" key="4">
    <source>
        <dbReference type="Proteomes" id="UP000309340"/>
    </source>
</evidence>
<keyword evidence="2" id="KW-0732">Signal</keyword>
<evidence type="ECO:0000256" key="1">
    <source>
        <dbReference type="SAM" id="MobiDB-lite"/>
    </source>
</evidence>
<evidence type="ECO:0000256" key="2">
    <source>
        <dbReference type="SAM" id="SignalP"/>
    </source>
</evidence>
<protein>
    <submittedName>
        <fullName evidence="3">Uncharacterized protein</fullName>
    </submittedName>
</protein>
<gene>
    <name evidence="3" type="ORF">B0A55_00227</name>
</gene>
<dbReference type="AlphaFoldDB" id="A0A4U0Y6K9"/>
<name>A0A4U0Y6K9_9PEZI</name>
<organism evidence="3 4">
    <name type="scientific">Friedmanniomyces simplex</name>
    <dbReference type="NCBI Taxonomy" id="329884"/>
    <lineage>
        <taxon>Eukaryota</taxon>
        <taxon>Fungi</taxon>
        <taxon>Dikarya</taxon>
        <taxon>Ascomycota</taxon>
        <taxon>Pezizomycotina</taxon>
        <taxon>Dothideomycetes</taxon>
        <taxon>Dothideomycetidae</taxon>
        <taxon>Mycosphaerellales</taxon>
        <taxon>Teratosphaeriaceae</taxon>
        <taxon>Friedmanniomyces</taxon>
    </lineage>
</organism>
<feature type="chain" id="PRO_5020447775" evidence="2">
    <location>
        <begin position="17"/>
        <end position="500"/>
    </location>
</feature>
<keyword evidence="4" id="KW-1185">Reference proteome</keyword>
<feature type="region of interest" description="Disordered" evidence="1">
    <location>
        <begin position="225"/>
        <end position="308"/>
    </location>
</feature>
<feature type="compositionally biased region" description="Polar residues" evidence="1">
    <location>
        <begin position="295"/>
        <end position="308"/>
    </location>
</feature>
<dbReference type="EMBL" id="NAJQ01000001">
    <property type="protein sequence ID" value="TKA83923.1"/>
    <property type="molecule type" value="Genomic_DNA"/>
</dbReference>
<dbReference type="OrthoDB" id="5411773at2759"/>
<dbReference type="STRING" id="329884.A0A4U0Y6K9"/>
<feature type="signal peptide" evidence="2">
    <location>
        <begin position="1"/>
        <end position="16"/>
    </location>
</feature>
<proteinExistence type="predicted"/>
<comment type="caution">
    <text evidence="3">The sequence shown here is derived from an EMBL/GenBank/DDBJ whole genome shotgun (WGS) entry which is preliminary data.</text>
</comment>
<accession>A0A4U0Y6K9</accession>